<sequence>MSYARSFLAAFGRSVDVIKHSTASALRMEVTPNSSSQGALHIWSISKPEDISHYATGCDRDIGGLSSMRLDVAQGSGGKGPDDIDGKRADGHGRFWGTLSSQVPRAARVEKSGYAGMRNKNRPTLFGAQTWDASLHNYLALRVRNSLALPSSSGSPLSSALSTPSMLGSSANIASLTPAQRAKTALGFGLKEPPGPKYFVNIQTDGPVTSDLFQHRIWFDPGAKDDWQTVVIPLESFLLLNTGTLSTSQLSMMKQAIRTVGISCVLDTPRLPGSASEVPEPEDELAAQAQSSPIDESDDWASDGELRETKSDAAARGSKRGQSFRFDLGIQAIHAVGSVEEAQELWS</sequence>
<protein>
    <submittedName>
        <fullName evidence="3">NADH:ubiquinone oxidoreductase complex I intermediate-associated protein 30</fullName>
    </submittedName>
</protein>
<evidence type="ECO:0000313" key="4">
    <source>
        <dbReference type="Proteomes" id="UP000245942"/>
    </source>
</evidence>
<proteinExistence type="predicted"/>
<dbReference type="InterPro" id="IPR013857">
    <property type="entry name" value="NADH-UbQ_OxRdtase-assoc_prot30"/>
</dbReference>
<dbReference type="Pfam" id="PF08547">
    <property type="entry name" value="CIA30"/>
    <property type="match status" value="2"/>
</dbReference>
<dbReference type="AlphaFoldDB" id="A0A316UCJ2"/>
<dbReference type="OrthoDB" id="42561at2759"/>
<dbReference type="PANTHER" id="PTHR13194">
    <property type="entry name" value="COMPLEX I INTERMEDIATE-ASSOCIATED PROTEIN 30"/>
    <property type="match status" value="1"/>
</dbReference>
<dbReference type="GO" id="GO:0010257">
    <property type="term" value="P:NADH dehydrogenase complex assembly"/>
    <property type="evidence" value="ECO:0007669"/>
    <property type="project" value="TreeGrafter"/>
</dbReference>
<dbReference type="PANTHER" id="PTHR13194:SF18">
    <property type="entry name" value="COMPLEX I INTERMEDIATE-ASSOCIATED PROTEIN 30, MITOCHONDRIAL"/>
    <property type="match status" value="1"/>
</dbReference>
<gene>
    <name evidence="3" type="ORF">BCV69DRAFT_244944</name>
</gene>
<dbReference type="GO" id="GO:0006120">
    <property type="term" value="P:mitochondrial electron transport, NADH to ubiquinone"/>
    <property type="evidence" value="ECO:0007669"/>
    <property type="project" value="TreeGrafter"/>
</dbReference>
<feature type="compositionally biased region" description="Basic and acidic residues" evidence="1">
    <location>
        <begin position="304"/>
        <end position="313"/>
    </location>
</feature>
<dbReference type="InterPro" id="IPR039131">
    <property type="entry name" value="NDUFAF1"/>
</dbReference>
<keyword evidence="4" id="KW-1185">Reference proteome</keyword>
<dbReference type="GO" id="GO:0005739">
    <property type="term" value="C:mitochondrion"/>
    <property type="evidence" value="ECO:0007669"/>
    <property type="project" value="TreeGrafter"/>
</dbReference>
<feature type="domain" description="NADH:ubiquinone oxidoreductase intermediate-associated protein 30" evidence="2">
    <location>
        <begin position="44"/>
        <end position="144"/>
    </location>
</feature>
<reference evidence="3 4" key="1">
    <citation type="journal article" date="2018" name="Mol. Biol. Evol.">
        <title>Broad Genomic Sampling Reveals a Smut Pathogenic Ancestry of the Fungal Clade Ustilaginomycotina.</title>
        <authorList>
            <person name="Kijpornyongpan T."/>
            <person name="Mondo S.J."/>
            <person name="Barry K."/>
            <person name="Sandor L."/>
            <person name="Lee J."/>
            <person name="Lipzen A."/>
            <person name="Pangilinan J."/>
            <person name="LaButti K."/>
            <person name="Hainaut M."/>
            <person name="Henrissat B."/>
            <person name="Grigoriev I.V."/>
            <person name="Spatafora J.W."/>
            <person name="Aime M.C."/>
        </authorList>
    </citation>
    <scope>NUCLEOTIDE SEQUENCE [LARGE SCALE GENOMIC DNA]</scope>
    <source>
        <strain evidence="3 4">MCA 4718</strain>
    </source>
</reference>
<dbReference type="EMBL" id="KZ819322">
    <property type="protein sequence ID" value="PWN22909.1"/>
    <property type="molecule type" value="Genomic_DNA"/>
</dbReference>
<dbReference type="STRING" id="1684307.A0A316UCJ2"/>
<accession>A0A316UCJ2</accession>
<evidence type="ECO:0000259" key="2">
    <source>
        <dbReference type="Pfam" id="PF08547"/>
    </source>
</evidence>
<feature type="region of interest" description="Disordered" evidence="1">
    <location>
        <begin position="271"/>
        <end position="320"/>
    </location>
</feature>
<dbReference type="GO" id="GO:0051082">
    <property type="term" value="F:unfolded protein binding"/>
    <property type="evidence" value="ECO:0007669"/>
    <property type="project" value="TreeGrafter"/>
</dbReference>
<evidence type="ECO:0000256" key="1">
    <source>
        <dbReference type="SAM" id="MobiDB-lite"/>
    </source>
</evidence>
<name>A0A316UCJ2_9BASI</name>
<dbReference type="GeneID" id="37011867"/>
<feature type="domain" description="NADH:ubiquinone oxidoreductase intermediate-associated protein 30" evidence="2">
    <location>
        <begin position="195"/>
        <end position="264"/>
    </location>
</feature>
<dbReference type="Proteomes" id="UP000245942">
    <property type="component" value="Unassembled WGS sequence"/>
</dbReference>
<dbReference type="RefSeq" id="XP_025350069.1">
    <property type="nucleotide sequence ID" value="XM_025490133.1"/>
</dbReference>
<organism evidence="3 4">
    <name type="scientific">Pseudomicrostroma glucosiphilum</name>
    <dbReference type="NCBI Taxonomy" id="1684307"/>
    <lineage>
        <taxon>Eukaryota</taxon>
        <taxon>Fungi</taxon>
        <taxon>Dikarya</taxon>
        <taxon>Basidiomycota</taxon>
        <taxon>Ustilaginomycotina</taxon>
        <taxon>Exobasidiomycetes</taxon>
        <taxon>Microstromatales</taxon>
        <taxon>Microstromatales incertae sedis</taxon>
        <taxon>Pseudomicrostroma</taxon>
    </lineage>
</organism>
<evidence type="ECO:0000313" key="3">
    <source>
        <dbReference type="EMBL" id="PWN22909.1"/>
    </source>
</evidence>
<keyword evidence="3" id="KW-0830">Ubiquinone</keyword>